<dbReference type="Proteomes" id="UP000652761">
    <property type="component" value="Unassembled WGS sequence"/>
</dbReference>
<dbReference type="PANTHER" id="PTHR35307:SF3">
    <property type="entry name" value="DUF4220 DOMAIN-CONTAINING PROTEIN"/>
    <property type="match status" value="1"/>
</dbReference>
<evidence type="ECO:0000256" key="1">
    <source>
        <dbReference type="SAM" id="Phobius"/>
    </source>
</evidence>
<evidence type="ECO:0000313" key="2">
    <source>
        <dbReference type="EMBL" id="MQL77872.1"/>
    </source>
</evidence>
<organism evidence="2 3">
    <name type="scientific">Colocasia esculenta</name>
    <name type="common">Wild taro</name>
    <name type="synonym">Arum esculentum</name>
    <dbReference type="NCBI Taxonomy" id="4460"/>
    <lineage>
        <taxon>Eukaryota</taxon>
        <taxon>Viridiplantae</taxon>
        <taxon>Streptophyta</taxon>
        <taxon>Embryophyta</taxon>
        <taxon>Tracheophyta</taxon>
        <taxon>Spermatophyta</taxon>
        <taxon>Magnoliopsida</taxon>
        <taxon>Liliopsida</taxon>
        <taxon>Araceae</taxon>
        <taxon>Aroideae</taxon>
        <taxon>Colocasieae</taxon>
        <taxon>Colocasia</taxon>
    </lineage>
</organism>
<comment type="caution">
    <text evidence="2">The sequence shown here is derived from an EMBL/GenBank/DDBJ whole genome shotgun (WGS) entry which is preliminary data.</text>
</comment>
<sequence length="124" mass="13961">MRGCGADGDLDQGRYTEPLPWIGVYIAAASLYCAGAMALDAYYSGIRNRKFWFSPKFFSLNSATLTVISIDPRGPQHPHARCCGPAGQAQRHRPHLHRDGQRHALLGRLECPLQRLRRWDAHHV</sequence>
<keyword evidence="1" id="KW-0472">Membrane</keyword>
<keyword evidence="3" id="KW-1185">Reference proteome</keyword>
<proteinExistence type="predicted"/>
<gene>
    <name evidence="2" type="ORF">Taro_010298</name>
</gene>
<dbReference type="OrthoDB" id="1915303at2759"/>
<feature type="transmembrane region" description="Helical" evidence="1">
    <location>
        <begin position="22"/>
        <end position="43"/>
    </location>
</feature>
<reference evidence="2" key="1">
    <citation type="submission" date="2017-07" db="EMBL/GenBank/DDBJ databases">
        <title>Taro Niue Genome Assembly and Annotation.</title>
        <authorList>
            <person name="Atibalentja N."/>
            <person name="Keating K."/>
            <person name="Fields C.J."/>
        </authorList>
    </citation>
    <scope>NUCLEOTIDE SEQUENCE</scope>
    <source>
        <strain evidence="2">Niue_2</strain>
        <tissue evidence="2">Leaf</tissue>
    </source>
</reference>
<evidence type="ECO:0000313" key="3">
    <source>
        <dbReference type="Proteomes" id="UP000652761"/>
    </source>
</evidence>
<dbReference type="AlphaFoldDB" id="A0A843TYI1"/>
<dbReference type="PANTHER" id="PTHR35307">
    <property type="entry name" value="PROTEIN, PUTATIVE-RELATED"/>
    <property type="match status" value="1"/>
</dbReference>
<accession>A0A843TYI1</accession>
<protein>
    <submittedName>
        <fullName evidence="2">Uncharacterized protein</fullName>
    </submittedName>
</protein>
<keyword evidence="1" id="KW-1133">Transmembrane helix</keyword>
<name>A0A843TYI1_COLES</name>
<keyword evidence="1" id="KW-0812">Transmembrane</keyword>
<dbReference type="EMBL" id="NMUH01000370">
    <property type="protein sequence ID" value="MQL77872.1"/>
    <property type="molecule type" value="Genomic_DNA"/>
</dbReference>